<evidence type="ECO:0000256" key="3">
    <source>
        <dbReference type="ARBA" id="ARBA00022603"/>
    </source>
</evidence>
<comment type="similarity">
    <text evidence="1 6">Belongs to the methyltransferase superfamily. PrmA family.</text>
</comment>
<dbReference type="SUPFAM" id="SSF53335">
    <property type="entry name" value="S-adenosyl-L-methionine-dependent methyltransferases"/>
    <property type="match status" value="1"/>
</dbReference>
<evidence type="ECO:0000256" key="5">
    <source>
        <dbReference type="ARBA" id="ARBA00022691"/>
    </source>
</evidence>
<dbReference type="OrthoDB" id="9785995at2"/>
<evidence type="ECO:0000313" key="7">
    <source>
        <dbReference type="EMBL" id="CAJ50605.1"/>
    </source>
</evidence>
<comment type="subcellular location">
    <subcellularLocation>
        <location evidence="6">Cytoplasm</location>
    </subcellularLocation>
</comment>
<sequence>MRELVLYCREAQAEALSDALLDAGVLSVSVEDADFGTEDERPLFGEPGTEPEVQAWDRNCVVALLPDGVDPAQLLEEAAQAAQLDAAEFAGWTLREVPDADWVRLTQSQFGPIRISDQLWIVPSWHREDTDEATASIPEGALRIELDPGLAFGTGSHPTTHLCLAWLESELPAGADLLDYGCGSGILAIAARKLGAGDTTAVDIDPQAVQSTRDNAEVNQVSLAAELPEGLADGQFRVVVANILSNPLKVLAPMLAGRVAPGGDLVLSGVLERQAQEVAAAYAPWLAMSVWRARDGWVCLHGRKA</sequence>
<feature type="binding site" evidence="6">
    <location>
        <position position="181"/>
    </location>
    <ligand>
        <name>S-adenosyl-L-methionine</name>
        <dbReference type="ChEBI" id="CHEBI:59789"/>
    </ligand>
</feature>
<dbReference type="CDD" id="cd02440">
    <property type="entry name" value="AdoMet_MTases"/>
    <property type="match status" value="1"/>
</dbReference>
<dbReference type="EC" id="2.1.1.-" evidence="6"/>
<feature type="binding site" evidence="6">
    <location>
        <position position="160"/>
    </location>
    <ligand>
        <name>S-adenosyl-L-methionine</name>
        <dbReference type="ChEBI" id="CHEBI:59789"/>
    </ligand>
</feature>
<dbReference type="PANTHER" id="PTHR43648">
    <property type="entry name" value="ELECTRON TRANSFER FLAVOPROTEIN BETA SUBUNIT LYSINE METHYLTRANSFERASE"/>
    <property type="match status" value="1"/>
</dbReference>
<keyword evidence="7" id="KW-0689">Ribosomal protein</keyword>
<dbReference type="Pfam" id="PF06325">
    <property type="entry name" value="PrmA"/>
    <property type="match status" value="1"/>
</dbReference>
<dbReference type="Proteomes" id="UP000001977">
    <property type="component" value="Chromosome"/>
</dbReference>
<gene>
    <name evidence="6 7" type="primary">prmA</name>
    <name evidence="7" type="ordered locus">BAV2995</name>
</gene>
<keyword evidence="2 6" id="KW-0963">Cytoplasm</keyword>
<dbReference type="Gene3D" id="3.40.50.150">
    <property type="entry name" value="Vaccinia Virus protein VP39"/>
    <property type="match status" value="1"/>
</dbReference>
<dbReference type="GO" id="GO:0005840">
    <property type="term" value="C:ribosome"/>
    <property type="evidence" value="ECO:0007669"/>
    <property type="project" value="UniProtKB-KW"/>
</dbReference>
<name>Q2KUV9_BORA1</name>
<dbReference type="PIRSF" id="PIRSF000401">
    <property type="entry name" value="RPL11_MTase"/>
    <property type="match status" value="1"/>
</dbReference>
<dbReference type="InterPro" id="IPR029063">
    <property type="entry name" value="SAM-dependent_MTases_sf"/>
</dbReference>
<dbReference type="HOGENOM" id="CLU_049382_4_1_4"/>
<dbReference type="NCBIfam" id="TIGR00406">
    <property type="entry name" value="prmA"/>
    <property type="match status" value="1"/>
</dbReference>
<evidence type="ECO:0000256" key="4">
    <source>
        <dbReference type="ARBA" id="ARBA00022679"/>
    </source>
</evidence>
<dbReference type="GO" id="GO:0032259">
    <property type="term" value="P:methylation"/>
    <property type="evidence" value="ECO:0007669"/>
    <property type="project" value="UniProtKB-KW"/>
</dbReference>
<protein>
    <recommendedName>
        <fullName evidence="6">Ribosomal protein L11 methyltransferase</fullName>
        <shortName evidence="6">L11 Mtase</shortName>
        <ecNumber evidence="6">2.1.1.-</ecNumber>
    </recommendedName>
</protein>
<dbReference type="PANTHER" id="PTHR43648:SF1">
    <property type="entry name" value="ELECTRON TRANSFER FLAVOPROTEIN BETA SUBUNIT LYSINE METHYLTRANSFERASE"/>
    <property type="match status" value="1"/>
</dbReference>
<dbReference type="InterPro" id="IPR050078">
    <property type="entry name" value="Ribosomal_L11_MeTrfase_PrmA"/>
</dbReference>
<dbReference type="GO" id="GO:0005829">
    <property type="term" value="C:cytosol"/>
    <property type="evidence" value="ECO:0007669"/>
    <property type="project" value="TreeGrafter"/>
</dbReference>
<comment type="catalytic activity">
    <reaction evidence="6">
        <text>L-lysyl-[protein] + 3 S-adenosyl-L-methionine = N(6),N(6),N(6)-trimethyl-L-lysyl-[protein] + 3 S-adenosyl-L-homocysteine + 3 H(+)</text>
        <dbReference type="Rhea" id="RHEA:54192"/>
        <dbReference type="Rhea" id="RHEA-COMP:9752"/>
        <dbReference type="Rhea" id="RHEA-COMP:13826"/>
        <dbReference type="ChEBI" id="CHEBI:15378"/>
        <dbReference type="ChEBI" id="CHEBI:29969"/>
        <dbReference type="ChEBI" id="CHEBI:57856"/>
        <dbReference type="ChEBI" id="CHEBI:59789"/>
        <dbReference type="ChEBI" id="CHEBI:61961"/>
    </reaction>
</comment>
<dbReference type="GO" id="GO:0016279">
    <property type="term" value="F:protein-lysine N-methyltransferase activity"/>
    <property type="evidence" value="ECO:0007669"/>
    <property type="project" value="TreeGrafter"/>
</dbReference>
<evidence type="ECO:0000256" key="1">
    <source>
        <dbReference type="ARBA" id="ARBA00009741"/>
    </source>
</evidence>
<organism evidence="7 8">
    <name type="scientific">Bordetella avium (strain 197N)</name>
    <dbReference type="NCBI Taxonomy" id="360910"/>
    <lineage>
        <taxon>Bacteria</taxon>
        <taxon>Pseudomonadati</taxon>
        <taxon>Pseudomonadota</taxon>
        <taxon>Betaproteobacteria</taxon>
        <taxon>Burkholderiales</taxon>
        <taxon>Alcaligenaceae</taxon>
        <taxon>Bordetella</taxon>
    </lineage>
</organism>
<dbReference type="KEGG" id="bav:BAV2995"/>
<comment type="function">
    <text evidence="6">Methylates ribosomal protein L11.</text>
</comment>
<evidence type="ECO:0000256" key="2">
    <source>
        <dbReference type="ARBA" id="ARBA00022490"/>
    </source>
</evidence>
<dbReference type="HAMAP" id="MF_00735">
    <property type="entry name" value="Methyltr_PrmA"/>
    <property type="match status" value="1"/>
</dbReference>
<dbReference type="STRING" id="360910.BAV2995"/>
<dbReference type="InterPro" id="IPR004498">
    <property type="entry name" value="Ribosomal_PrmA_MeTrfase"/>
</dbReference>
<dbReference type="eggNOG" id="COG2264">
    <property type="taxonomic scope" value="Bacteria"/>
</dbReference>
<accession>Q2KUV9</accession>
<feature type="binding site" evidence="6">
    <location>
        <position position="203"/>
    </location>
    <ligand>
        <name>S-adenosyl-L-methionine</name>
        <dbReference type="ChEBI" id="CHEBI:59789"/>
    </ligand>
</feature>
<dbReference type="EMBL" id="AM167904">
    <property type="protein sequence ID" value="CAJ50605.1"/>
    <property type="molecule type" value="Genomic_DNA"/>
</dbReference>
<evidence type="ECO:0000256" key="6">
    <source>
        <dbReference type="HAMAP-Rule" id="MF_00735"/>
    </source>
</evidence>
<keyword evidence="5 6" id="KW-0949">S-adenosyl-L-methionine</keyword>
<evidence type="ECO:0000313" key="8">
    <source>
        <dbReference type="Proteomes" id="UP000001977"/>
    </source>
</evidence>
<keyword evidence="8" id="KW-1185">Reference proteome</keyword>
<reference evidence="7 8" key="1">
    <citation type="journal article" date="2006" name="J. Bacteriol.">
        <title>Comparison of the genome sequence of the poultry pathogen Bordetella avium with those of B. bronchiseptica, B. pertussis, and B. parapertussis reveals extensive diversity in surface structures associated with host interaction.</title>
        <authorList>
            <person name="Sebaihia M."/>
            <person name="Preston A."/>
            <person name="Maskell D.J."/>
            <person name="Kuzmiak H."/>
            <person name="Connell T.D."/>
            <person name="King N.D."/>
            <person name="Orndorff P.E."/>
            <person name="Miyamoto D.M."/>
            <person name="Thomson N.R."/>
            <person name="Harris D."/>
            <person name="Goble A."/>
            <person name="Lord A."/>
            <person name="Murphy L."/>
            <person name="Quail M.A."/>
            <person name="Rutter S."/>
            <person name="Squares R."/>
            <person name="Squares S."/>
            <person name="Woodward J."/>
            <person name="Parkhill J."/>
            <person name="Temple L.M."/>
        </authorList>
    </citation>
    <scope>NUCLEOTIDE SEQUENCE [LARGE SCALE GENOMIC DNA]</scope>
    <source>
        <strain evidence="7 8">197N</strain>
    </source>
</reference>
<keyword evidence="3 6" id="KW-0489">Methyltransferase</keyword>
<keyword evidence="7" id="KW-0687">Ribonucleoprotein</keyword>
<dbReference type="RefSeq" id="WP_012418634.1">
    <property type="nucleotide sequence ID" value="NC_010645.1"/>
</dbReference>
<feature type="binding site" evidence="6">
    <location>
        <position position="242"/>
    </location>
    <ligand>
        <name>S-adenosyl-L-methionine</name>
        <dbReference type="ChEBI" id="CHEBI:59789"/>
    </ligand>
</feature>
<proteinExistence type="inferred from homology"/>
<dbReference type="AlphaFoldDB" id="Q2KUV9"/>
<keyword evidence="4 6" id="KW-0808">Transferase</keyword>